<protein>
    <submittedName>
        <fullName evidence="1">Uncharacterized protein</fullName>
    </submittedName>
</protein>
<dbReference type="Proteomes" id="UP000663880">
    <property type="component" value="Unassembled WGS sequence"/>
</dbReference>
<proteinExistence type="predicted"/>
<evidence type="ECO:0000313" key="2">
    <source>
        <dbReference type="Proteomes" id="UP000663880"/>
    </source>
</evidence>
<name>A0A821XX13_9NEOP</name>
<gene>
    <name evidence="1" type="ORF">PMACD_LOCUS15782</name>
</gene>
<sequence>MGVPRVSSTASAELELGRARRPHLLILDDSREARLTEDLVNVVRKRVTSSADLDPEVGHERIPRSLRPCYASTASYVCYELRSGFMNSLFL</sequence>
<dbReference type="OrthoDB" id="7477710at2759"/>
<accession>A0A821XX13</accession>
<dbReference type="AlphaFoldDB" id="A0A821XX13"/>
<evidence type="ECO:0000313" key="1">
    <source>
        <dbReference type="EMBL" id="CAF4952025.1"/>
    </source>
</evidence>
<keyword evidence="2" id="KW-1185">Reference proteome</keyword>
<dbReference type="EMBL" id="CAJOBZ010000074">
    <property type="protein sequence ID" value="CAF4952025.1"/>
    <property type="molecule type" value="Genomic_DNA"/>
</dbReference>
<comment type="caution">
    <text evidence="1">The sequence shown here is derived from an EMBL/GenBank/DDBJ whole genome shotgun (WGS) entry which is preliminary data.</text>
</comment>
<reference evidence="1" key="1">
    <citation type="submission" date="2021-02" db="EMBL/GenBank/DDBJ databases">
        <authorList>
            <person name="Steward A R."/>
        </authorList>
    </citation>
    <scope>NUCLEOTIDE SEQUENCE</scope>
</reference>
<organism evidence="1 2">
    <name type="scientific">Pieris macdunnoughi</name>
    <dbReference type="NCBI Taxonomy" id="345717"/>
    <lineage>
        <taxon>Eukaryota</taxon>
        <taxon>Metazoa</taxon>
        <taxon>Ecdysozoa</taxon>
        <taxon>Arthropoda</taxon>
        <taxon>Hexapoda</taxon>
        <taxon>Insecta</taxon>
        <taxon>Pterygota</taxon>
        <taxon>Neoptera</taxon>
        <taxon>Endopterygota</taxon>
        <taxon>Lepidoptera</taxon>
        <taxon>Glossata</taxon>
        <taxon>Ditrysia</taxon>
        <taxon>Papilionoidea</taxon>
        <taxon>Pieridae</taxon>
        <taxon>Pierinae</taxon>
        <taxon>Pieris</taxon>
    </lineage>
</organism>